<dbReference type="Proteomes" id="UP001054837">
    <property type="component" value="Unassembled WGS sequence"/>
</dbReference>
<keyword evidence="3" id="KW-1185">Reference proteome</keyword>
<name>A0AAV4RG46_9ARAC</name>
<feature type="transmembrane region" description="Helical" evidence="1">
    <location>
        <begin position="54"/>
        <end position="76"/>
    </location>
</feature>
<feature type="transmembrane region" description="Helical" evidence="1">
    <location>
        <begin position="133"/>
        <end position="159"/>
    </location>
</feature>
<dbReference type="EMBL" id="BPLQ01006012">
    <property type="protein sequence ID" value="GIY19092.1"/>
    <property type="molecule type" value="Genomic_DNA"/>
</dbReference>
<keyword evidence="1" id="KW-0812">Transmembrane</keyword>
<keyword evidence="1" id="KW-1133">Transmembrane helix</keyword>
<sequence length="299" mass="34323">MNSKGITGMQITNSWGYGYLWTVLYFLGVDIYDAGQNKMSSSRKNFSNKVIMKILFPFIMYFMIIYVLSHEITYAVTFTADIKIPLCFIIINLFSLALWHDVNRKRAFIRDFIVKCKKLGLCLQRSLTNINTIINSCLVLIVFIVITAAAVCIFCMKYAPRELHMYFSFFMLADGDDIISMLVKDTLIVMQFVCLFIPPALAALLSGTIFFKTGDLIGKLRENLENIKLDVPCHNEISKISMNYNYLYVLVHEVEKEFSPTNFLIVCSQWFNLNTVLLCYILYKGDLLSYSLGSQIIAE</sequence>
<evidence type="ECO:0008006" key="4">
    <source>
        <dbReference type="Google" id="ProtNLM"/>
    </source>
</evidence>
<protein>
    <recommendedName>
        <fullName evidence="4">Gustatory receptor</fullName>
    </recommendedName>
</protein>
<feature type="transmembrane region" description="Helical" evidence="1">
    <location>
        <begin position="188"/>
        <end position="211"/>
    </location>
</feature>
<proteinExistence type="predicted"/>
<reference evidence="2 3" key="1">
    <citation type="submission" date="2021-06" db="EMBL/GenBank/DDBJ databases">
        <title>Caerostris darwini draft genome.</title>
        <authorList>
            <person name="Kono N."/>
            <person name="Arakawa K."/>
        </authorList>
    </citation>
    <scope>NUCLEOTIDE SEQUENCE [LARGE SCALE GENOMIC DNA]</scope>
</reference>
<accession>A0AAV4RG46</accession>
<dbReference type="AlphaFoldDB" id="A0AAV4RG46"/>
<keyword evidence="1" id="KW-0472">Membrane</keyword>
<feature type="transmembrane region" description="Helical" evidence="1">
    <location>
        <begin position="15"/>
        <end position="33"/>
    </location>
</feature>
<organism evidence="2 3">
    <name type="scientific">Caerostris darwini</name>
    <dbReference type="NCBI Taxonomy" id="1538125"/>
    <lineage>
        <taxon>Eukaryota</taxon>
        <taxon>Metazoa</taxon>
        <taxon>Ecdysozoa</taxon>
        <taxon>Arthropoda</taxon>
        <taxon>Chelicerata</taxon>
        <taxon>Arachnida</taxon>
        <taxon>Araneae</taxon>
        <taxon>Araneomorphae</taxon>
        <taxon>Entelegynae</taxon>
        <taxon>Araneoidea</taxon>
        <taxon>Araneidae</taxon>
        <taxon>Caerostris</taxon>
    </lineage>
</organism>
<evidence type="ECO:0000256" key="1">
    <source>
        <dbReference type="SAM" id="Phobius"/>
    </source>
</evidence>
<feature type="transmembrane region" description="Helical" evidence="1">
    <location>
        <begin position="82"/>
        <end position="100"/>
    </location>
</feature>
<evidence type="ECO:0000313" key="2">
    <source>
        <dbReference type="EMBL" id="GIY19092.1"/>
    </source>
</evidence>
<gene>
    <name evidence="2" type="primary">AVEN_40311_1</name>
    <name evidence="2" type="ORF">CDAR_126781</name>
</gene>
<evidence type="ECO:0000313" key="3">
    <source>
        <dbReference type="Proteomes" id="UP001054837"/>
    </source>
</evidence>
<comment type="caution">
    <text evidence="2">The sequence shown here is derived from an EMBL/GenBank/DDBJ whole genome shotgun (WGS) entry which is preliminary data.</text>
</comment>